<dbReference type="Gramene" id="ESW27220">
    <property type="protein sequence ID" value="ESW27220"/>
    <property type="gene ID" value="PHAVU_003G183900g"/>
</dbReference>
<protein>
    <submittedName>
        <fullName evidence="1">Uncharacterized protein</fullName>
    </submittedName>
</protein>
<accession>V7CD77</accession>
<dbReference type="Proteomes" id="UP000000226">
    <property type="component" value="Chromosome 3"/>
</dbReference>
<keyword evidence="2" id="KW-1185">Reference proteome</keyword>
<name>V7CD77_PHAVU</name>
<dbReference type="EMBL" id="CM002290">
    <property type="protein sequence ID" value="ESW27220.1"/>
    <property type="molecule type" value="Genomic_DNA"/>
</dbReference>
<evidence type="ECO:0000313" key="2">
    <source>
        <dbReference type="Proteomes" id="UP000000226"/>
    </source>
</evidence>
<sequence length="74" mass="8711">MRMDIIENVLEVDESNNLLNKDSVLFDLSLFLLRNSCLQPTRYARASHKLVFPNNSCRIRWFSVILFFTSFLPT</sequence>
<proteinExistence type="predicted"/>
<gene>
    <name evidence="1" type="ORF">PHAVU_003G183900g</name>
</gene>
<dbReference type="AlphaFoldDB" id="V7CD77"/>
<evidence type="ECO:0000313" key="1">
    <source>
        <dbReference type="EMBL" id="ESW27220.1"/>
    </source>
</evidence>
<reference evidence="2" key="1">
    <citation type="journal article" date="2014" name="Nat. Genet.">
        <title>A reference genome for common bean and genome-wide analysis of dual domestications.</title>
        <authorList>
            <person name="Schmutz J."/>
            <person name="McClean P.E."/>
            <person name="Mamidi S."/>
            <person name="Wu G.A."/>
            <person name="Cannon S.B."/>
            <person name="Grimwood J."/>
            <person name="Jenkins J."/>
            <person name="Shu S."/>
            <person name="Song Q."/>
            <person name="Chavarro C."/>
            <person name="Torres-Torres M."/>
            <person name="Geffroy V."/>
            <person name="Moghaddam S.M."/>
            <person name="Gao D."/>
            <person name="Abernathy B."/>
            <person name="Barry K."/>
            <person name="Blair M."/>
            <person name="Brick M.A."/>
            <person name="Chovatia M."/>
            <person name="Gepts P."/>
            <person name="Goodstein D.M."/>
            <person name="Gonzales M."/>
            <person name="Hellsten U."/>
            <person name="Hyten D.L."/>
            <person name="Jia G."/>
            <person name="Kelly J.D."/>
            <person name="Kudrna D."/>
            <person name="Lee R."/>
            <person name="Richard M.M."/>
            <person name="Miklas P.N."/>
            <person name="Osorno J.M."/>
            <person name="Rodrigues J."/>
            <person name="Thareau V."/>
            <person name="Urrea C.A."/>
            <person name="Wang M."/>
            <person name="Yu Y."/>
            <person name="Zhang M."/>
            <person name="Wing R.A."/>
            <person name="Cregan P.B."/>
            <person name="Rokhsar D.S."/>
            <person name="Jackson S.A."/>
        </authorList>
    </citation>
    <scope>NUCLEOTIDE SEQUENCE [LARGE SCALE GENOMIC DNA]</scope>
    <source>
        <strain evidence="2">cv. G19833</strain>
    </source>
</reference>
<organism evidence="1 2">
    <name type="scientific">Phaseolus vulgaris</name>
    <name type="common">Kidney bean</name>
    <name type="synonym">French bean</name>
    <dbReference type="NCBI Taxonomy" id="3885"/>
    <lineage>
        <taxon>Eukaryota</taxon>
        <taxon>Viridiplantae</taxon>
        <taxon>Streptophyta</taxon>
        <taxon>Embryophyta</taxon>
        <taxon>Tracheophyta</taxon>
        <taxon>Spermatophyta</taxon>
        <taxon>Magnoliopsida</taxon>
        <taxon>eudicotyledons</taxon>
        <taxon>Gunneridae</taxon>
        <taxon>Pentapetalae</taxon>
        <taxon>rosids</taxon>
        <taxon>fabids</taxon>
        <taxon>Fabales</taxon>
        <taxon>Fabaceae</taxon>
        <taxon>Papilionoideae</taxon>
        <taxon>50 kb inversion clade</taxon>
        <taxon>NPAAA clade</taxon>
        <taxon>indigoferoid/millettioid clade</taxon>
        <taxon>Phaseoleae</taxon>
        <taxon>Phaseolus</taxon>
    </lineage>
</organism>